<proteinExistence type="inferred from homology"/>
<name>A0A3D9LFU9_MARFU</name>
<evidence type="ECO:0000256" key="10">
    <source>
        <dbReference type="PROSITE-ProRule" id="PRU01360"/>
    </source>
</evidence>
<feature type="domain" description="TonB-dependent receptor plug" evidence="14">
    <location>
        <begin position="117"/>
        <end position="222"/>
    </location>
</feature>
<dbReference type="PANTHER" id="PTHR30069:SF29">
    <property type="entry name" value="HEMOGLOBIN AND HEMOGLOBIN-HAPTOGLOBIN-BINDING PROTEIN 1-RELATED"/>
    <property type="match status" value="1"/>
</dbReference>
<keyword evidence="4 10" id="KW-0812">Transmembrane</keyword>
<evidence type="ECO:0000313" key="15">
    <source>
        <dbReference type="EMBL" id="REE05540.1"/>
    </source>
</evidence>
<dbReference type="AlphaFoldDB" id="A0A3D9LFU9"/>
<evidence type="ECO:0000256" key="6">
    <source>
        <dbReference type="ARBA" id="ARBA00023077"/>
    </source>
</evidence>
<reference evidence="15 16" key="1">
    <citation type="submission" date="2018-07" db="EMBL/GenBank/DDBJ databases">
        <title>Genomic Encyclopedia of Type Strains, Phase IV (KMG-IV): sequencing the most valuable type-strain genomes for metagenomic binning, comparative biology and taxonomic classification.</title>
        <authorList>
            <person name="Goeker M."/>
        </authorList>
    </citation>
    <scope>NUCLEOTIDE SEQUENCE [LARGE SCALE GENOMIC DNA]</scope>
    <source>
        <strain evidence="15 16">DSM 4134</strain>
    </source>
</reference>
<evidence type="ECO:0000256" key="8">
    <source>
        <dbReference type="ARBA" id="ARBA00023170"/>
    </source>
</evidence>
<dbReference type="InterPro" id="IPR023996">
    <property type="entry name" value="TonB-dep_OMP_SusC/RagA"/>
</dbReference>
<dbReference type="RefSeq" id="WP_115866062.1">
    <property type="nucleotide sequence ID" value="NZ_QREG01000001.1"/>
</dbReference>
<evidence type="ECO:0000256" key="4">
    <source>
        <dbReference type="ARBA" id="ARBA00022692"/>
    </source>
</evidence>
<evidence type="ECO:0000256" key="11">
    <source>
        <dbReference type="RuleBase" id="RU003357"/>
    </source>
</evidence>
<keyword evidence="3 10" id="KW-1134">Transmembrane beta strand</keyword>
<keyword evidence="2 10" id="KW-0813">Transport</keyword>
<feature type="signal peptide" evidence="12">
    <location>
        <begin position="1"/>
        <end position="23"/>
    </location>
</feature>
<evidence type="ECO:0000256" key="9">
    <source>
        <dbReference type="ARBA" id="ARBA00023237"/>
    </source>
</evidence>
<evidence type="ECO:0000256" key="5">
    <source>
        <dbReference type="ARBA" id="ARBA00022729"/>
    </source>
</evidence>
<evidence type="ECO:0000313" key="16">
    <source>
        <dbReference type="Proteomes" id="UP000256779"/>
    </source>
</evidence>
<feature type="domain" description="TonB-dependent receptor-like beta-barrel" evidence="13">
    <location>
        <begin position="418"/>
        <end position="785"/>
    </location>
</feature>
<dbReference type="SUPFAM" id="SSF49464">
    <property type="entry name" value="Carboxypeptidase regulatory domain-like"/>
    <property type="match status" value="1"/>
</dbReference>
<evidence type="ECO:0000256" key="3">
    <source>
        <dbReference type="ARBA" id="ARBA00022452"/>
    </source>
</evidence>
<keyword evidence="7 10" id="KW-0472">Membrane</keyword>
<dbReference type="Gene3D" id="2.170.130.10">
    <property type="entry name" value="TonB-dependent receptor, plug domain"/>
    <property type="match status" value="1"/>
</dbReference>
<dbReference type="EMBL" id="QREG01000001">
    <property type="protein sequence ID" value="REE05540.1"/>
    <property type="molecule type" value="Genomic_DNA"/>
</dbReference>
<comment type="subcellular location">
    <subcellularLocation>
        <location evidence="1 10">Cell outer membrane</location>
        <topology evidence="1 10">Multi-pass membrane protein</topology>
    </subcellularLocation>
</comment>
<evidence type="ECO:0000256" key="7">
    <source>
        <dbReference type="ARBA" id="ARBA00023136"/>
    </source>
</evidence>
<dbReference type="InterPro" id="IPR008969">
    <property type="entry name" value="CarboxyPept-like_regulatory"/>
</dbReference>
<keyword evidence="16" id="KW-1185">Reference proteome</keyword>
<keyword evidence="6 11" id="KW-0798">TonB box</keyword>
<dbReference type="NCBIfam" id="TIGR04057">
    <property type="entry name" value="SusC_RagA_signa"/>
    <property type="match status" value="1"/>
</dbReference>
<dbReference type="GO" id="GO:0044718">
    <property type="term" value="P:siderophore transmembrane transport"/>
    <property type="evidence" value="ECO:0007669"/>
    <property type="project" value="TreeGrafter"/>
</dbReference>
<dbReference type="InterPro" id="IPR012910">
    <property type="entry name" value="Plug_dom"/>
</dbReference>
<dbReference type="Gene3D" id="2.60.40.1120">
    <property type="entry name" value="Carboxypeptidase-like, regulatory domain"/>
    <property type="match status" value="1"/>
</dbReference>
<dbReference type="InterPro" id="IPR037066">
    <property type="entry name" value="Plug_dom_sf"/>
</dbReference>
<evidence type="ECO:0000259" key="13">
    <source>
        <dbReference type="Pfam" id="PF00593"/>
    </source>
</evidence>
<sequence length="1035" mass="114212">MITFTKHIICLLMLIGFTHLSVAQELTVSGVVTDAATGETLPGATVSIEGTTQGTITDIDGQYQLSAAEDAVLVCSFVGYEPTQKSVNGRAVIDFALSEDLQSLEEVVVVGYTSKKKKDLVGSVSVVDMEEVGKIVYANPLQALQGRVAGVNFTQTGEPGSVGTGINIRGFTTFNNNTPLYIIDGIPSEEPPNNLNGNDIASIQVLKDAAASIYGARAAGGVILITTRSGRKGKLGVDAGMTLGQSTRANYLDLLSAEQWGEVYWQAYQNSRNGTPAFTGYFDLGGKPGIPADPQLYQPDRDDPSKDQSYLYTPQGTNWADEIYRDGITQQYYANVSNGNDKGSVMFGASYFNERGTIITSYFNRITARVNSKYNLTKWLTIGENLNISNSERVGVGGAPNDVVRQHPALPVRDTDGDYAGRVGDFPDIRNTVSQLDRNRDNTSKSWRIFGNAHADLSVLDALDLLPASHNLKLRTNLGIDYSDYYDQVFNSSLHEGVYQIDDNSYFNKFGRGVTVTWNNFVEYGFVQGDHDLKIMGGLESIQYSYRDLAAARTGYASETPSYLTVGAGDDIQIADGSRTNWGLYSEIARLDYILKGRYLATVLYRHDQTSRFATDGDFLTYMVGWRLTDEPFMRGVTGSTLNELKLRASYGELGNQRVGTLYNQATFYGPNDLNANYDLSATNSSVQQGFVVLTRGNPFLRWETTKTINVGADIRLFNKSVDLTIDAYQKVTTDLISNPPLALAIGEGTAPYVNSAQVTNRGIDFNLTHYYQRSGSDLSITNSLQVSHYRSVVDQLDERYPIGYEGERYFDNGGRIAEGREMREFYGWVADGIFQNDEEVALHADQTGKGVGRIRYKDINGDTLINDEDRTYIGSPHPDVTLGLNTSVKYKDFYLDMFFYSSIGHDIYNNLRVTSEFAQIGTYNRTTAILDSWTPDNPSATVPMLTLDDRGNDEGRASSYFVEDGTFLKMRTLRLGYNFKPSFLGGFSANIYGEIQNVFTITDYSGIDPEVPGGFDNGVYPLPRTFILGVNLKL</sequence>
<dbReference type="Proteomes" id="UP000256779">
    <property type="component" value="Unassembled WGS sequence"/>
</dbReference>
<keyword evidence="8" id="KW-0675">Receptor</keyword>
<dbReference type="GO" id="GO:0015344">
    <property type="term" value="F:siderophore uptake transmembrane transporter activity"/>
    <property type="evidence" value="ECO:0007669"/>
    <property type="project" value="TreeGrafter"/>
</dbReference>
<dbReference type="Pfam" id="PF13715">
    <property type="entry name" value="CarbopepD_reg_2"/>
    <property type="match status" value="1"/>
</dbReference>
<dbReference type="Pfam" id="PF07715">
    <property type="entry name" value="Plug"/>
    <property type="match status" value="1"/>
</dbReference>
<feature type="chain" id="PRO_5017556923" evidence="12">
    <location>
        <begin position="24"/>
        <end position="1035"/>
    </location>
</feature>
<dbReference type="InterPro" id="IPR039426">
    <property type="entry name" value="TonB-dep_rcpt-like"/>
</dbReference>
<dbReference type="NCBIfam" id="TIGR04056">
    <property type="entry name" value="OMP_RagA_SusC"/>
    <property type="match status" value="1"/>
</dbReference>
<gene>
    <name evidence="15" type="ORF">C7460_10155</name>
</gene>
<protein>
    <submittedName>
        <fullName evidence="15">TonB-linked SusC/RagA family outer membrane protein</fullName>
    </submittedName>
</protein>
<organism evidence="15 16">
    <name type="scientific">Marinoscillum furvescens DSM 4134</name>
    <dbReference type="NCBI Taxonomy" id="1122208"/>
    <lineage>
        <taxon>Bacteria</taxon>
        <taxon>Pseudomonadati</taxon>
        <taxon>Bacteroidota</taxon>
        <taxon>Cytophagia</taxon>
        <taxon>Cytophagales</taxon>
        <taxon>Reichenbachiellaceae</taxon>
        <taxon>Marinoscillum</taxon>
    </lineage>
</organism>
<dbReference type="SUPFAM" id="SSF56935">
    <property type="entry name" value="Porins"/>
    <property type="match status" value="1"/>
</dbReference>
<accession>A0A3D9LFU9</accession>
<dbReference type="GO" id="GO:0009279">
    <property type="term" value="C:cell outer membrane"/>
    <property type="evidence" value="ECO:0007669"/>
    <property type="project" value="UniProtKB-SubCell"/>
</dbReference>
<comment type="caution">
    <text evidence="15">The sequence shown here is derived from an EMBL/GenBank/DDBJ whole genome shotgun (WGS) entry which is preliminary data.</text>
</comment>
<evidence type="ECO:0000256" key="2">
    <source>
        <dbReference type="ARBA" id="ARBA00022448"/>
    </source>
</evidence>
<evidence type="ECO:0000256" key="1">
    <source>
        <dbReference type="ARBA" id="ARBA00004571"/>
    </source>
</evidence>
<dbReference type="Gene3D" id="2.40.170.20">
    <property type="entry name" value="TonB-dependent receptor, beta-barrel domain"/>
    <property type="match status" value="1"/>
</dbReference>
<dbReference type="InterPro" id="IPR000531">
    <property type="entry name" value="Beta-barrel_TonB"/>
</dbReference>
<dbReference type="PANTHER" id="PTHR30069">
    <property type="entry name" value="TONB-DEPENDENT OUTER MEMBRANE RECEPTOR"/>
    <property type="match status" value="1"/>
</dbReference>
<keyword evidence="9 10" id="KW-0998">Cell outer membrane</keyword>
<dbReference type="OrthoDB" id="9768177at2"/>
<comment type="similarity">
    <text evidence="10 11">Belongs to the TonB-dependent receptor family.</text>
</comment>
<dbReference type="InterPro" id="IPR023997">
    <property type="entry name" value="TonB-dep_OMP_SusC/RagA_CS"/>
</dbReference>
<evidence type="ECO:0000259" key="14">
    <source>
        <dbReference type="Pfam" id="PF07715"/>
    </source>
</evidence>
<evidence type="ECO:0000256" key="12">
    <source>
        <dbReference type="SAM" id="SignalP"/>
    </source>
</evidence>
<dbReference type="Pfam" id="PF00593">
    <property type="entry name" value="TonB_dep_Rec_b-barrel"/>
    <property type="match status" value="1"/>
</dbReference>
<dbReference type="InterPro" id="IPR036942">
    <property type="entry name" value="Beta-barrel_TonB_sf"/>
</dbReference>
<dbReference type="PROSITE" id="PS52016">
    <property type="entry name" value="TONB_DEPENDENT_REC_3"/>
    <property type="match status" value="1"/>
</dbReference>
<keyword evidence="5 12" id="KW-0732">Signal</keyword>